<dbReference type="PROSITE" id="PS50089">
    <property type="entry name" value="ZF_RING_2"/>
    <property type="match status" value="1"/>
</dbReference>
<evidence type="ECO:0000259" key="6">
    <source>
        <dbReference type="PROSITE" id="PS50089"/>
    </source>
</evidence>
<keyword evidence="1" id="KW-0479">Metal-binding</keyword>
<keyword evidence="8" id="KW-1185">Reference proteome</keyword>
<reference evidence="7 8" key="1">
    <citation type="submission" date="2024-05" db="EMBL/GenBank/DDBJ databases">
        <authorList>
            <person name="Wallberg A."/>
        </authorList>
    </citation>
    <scope>NUCLEOTIDE SEQUENCE [LARGE SCALE GENOMIC DNA]</scope>
</reference>
<sequence length="335" mass="38006">MALQCNICCDTYTTSKLRRPRSLACGHTLCGVCATRMLVNGQIMCPVCKQSHKYQDIENITINHELEKVIERLSSTPTLTGAASAPTIPKSIPTPTGPKLHHGICDEHGQYKVHHCLTHKVFICSDCVVAYHLDDTCRRVPIVKMLEKRKVDLAKKIDSHLFSLQETGKQIEIHHNGSKDTELQINTQMEKLQVYIMILEQKMNICKKTASKLAELSTECEERQKQAQSSKDTVQGITTFLEVNSEDQWAESSEQKTQEWSKQVKDALEQTEQCKVPSWFEAMLMSGIFASLVRTRDTYATHTHEGVQRWGRILTRDGNIIMQDLRNNKPTNPAI</sequence>
<organism evidence="7 8">
    <name type="scientific">Meganyctiphanes norvegica</name>
    <name type="common">Northern krill</name>
    <name type="synonym">Thysanopoda norvegica</name>
    <dbReference type="NCBI Taxonomy" id="48144"/>
    <lineage>
        <taxon>Eukaryota</taxon>
        <taxon>Metazoa</taxon>
        <taxon>Ecdysozoa</taxon>
        <taxon>Arthropoda</taxon>
        <taxon>Crustacea</taxon>
        <taxon>Multicrustacea</taxon>
        <taxon>Malacostraca</taxon>
        <taxon>Eumalacostraca</taxon>
        <taxon>Eucarida</taxon>
        <taxon>Euphausiacea</taxon>
        <taxon>Euphausiidae</taxon>
        <taxon>Meganyctiphanes</taxon>
    </lineage>
</organism>
<evidence type="ECO:0000256" key="3">
    <source>
        <dbReference type="ARBA" id="ARBA00022833"/>
    </source>
</evidence>
<dbReference type="SUPFAM" id="SSF57845">
    <property type="entry name" value="B-box zinc-binding domain"/>
    <property type="match status" value="1"/>
</dbReference>
<dbReference type="InterPro" id="IPR001841">
    <property type="entry name" value="Znf_RING"/>
</dbReference>
<dbReference type="InterPro" id="IPR052667">
    <property type="entry name" value="E3_ubiquitin-ligase_RING"/>
</dbReference>
<comment type="caution">
    <text evidence="7">The sequence shown here is derived from an EMBL/GenBank/DDBJ whole genome shotgun (WGS) entry which is preliminary data.</text>
</comment>
<dbReference type="InterPro" id="IPR013083">
    <property type="entry name" value="Znf_RING/FYVE/PHD"/>
</dbReference>
<evidence type="ECO:0000256" key="1">
    <source>
        <dbReference type="ARBA" id="ARBA00022723"/>
    </source>
</evidence>
<protein>
    <recommendedName>
        <fullName evidence="6">RING-type domain-containing protein</fullName>
    </recommendedName>
</protein>
<dbReference type="Gene3D" id="3.30.40.10">
    <property type="entry name" value="Zinc/RING finger domain, C3HC4 (zinc finger)"/>
    <property type="match status" value="1"/>
</dbReference>
<dbReference type="GO" id="GO:0008270">
    <property type="term" value="F:zinc ion binding"/>
    <property type="evidence" value="ECO:0007669"/>
    <property type="project" value="UniProtKB-KW"/>
</dbReference>
<evidence type="ECO:0000256" key="5">
    <source>
        <dbReference type="SAM" id="Coils"/>
    </source>
</evidence>
<keyword evidence="3" id="KW-0862">Zinc</keyword>
<dbReference type="SUPFAM" id="SSF57850">
    <property type="entry name" value="RING/U-box"/>
    <property type="match status" value="1"/>
</dbReference>
<evidence type="ECO:0000313" key="8">
    <source>
        <dbReference type="Proteomes" id="UP001497623"/>
    </source>
</evidence>
<name>A0AAV2PXV1_MEGNR</name>
<dbReference type="InterPro" id="IPR017907">
    <property type="entry name" value="Znf_RING_CS"/>
</dbReference>
<dbReference type="PANTHER" id="PTHR47156:SF10">
    <property type="entry name" value="E3 UBIQUITIN-PROTEIN LIGASE TRIM-21-RELATED"/>
    <property type="match status" value="1"/>
</dbReference>
<dbReference type="EMBL" id="CAXKWB010002437">
    <property type="protein sequence ID" value="CAL4066979.1"/>
    <property type="molecule type" value="Genomic_DNA"/>
</dbReference>
<feature type="non-terminal residue" evidence="7">
    <location>
        <position position="335"/>
    </location>
</feature>
<keyword evidence="2 4" id="KW-0863">Zinc-finger</keyword>
<keyword evidence="5" id="KW-0175">Coiled coil</keyword>
<dbReference type="AlphaFoldDB" id="A0AAV2PXV1"/>
<dbReference type="SMART" id="SM00184">
    <property type="entry name" value="RING"/>
    <property type="match status" value="1"/>
</dbReference>
<accession>A0AAV2PXV1</accession>
<dbReference type="PROSITE" id="PS00518">
    <property type="entry name" value="ZF_RING_1"/>
    <property type="match status" value="1"/>
</dbReference>
<feature type="domain" description="RING-type" evidence="6">
    <location>
        <begin position="5"/>
        <end position="49"/>
    </location>
</feature>
<feature type="coiled-coil region" evidence="5">
    <location>
        <begin position="213"/>
        <end position="270"/>
    </location>
</feature>
<dbReference type="Proteomes" id="UP001497623">
    <property type="component" value="Unassembled WGS sequence"/>
</dbReference>
<dbReference type="Pfam" id="PF14634">
    <property type="entry name" value="zf-RING_5"/>
    <property type="match status" value="1"/>
</dbReference>
<evidence type="ECO:0000256" key="2">
    <source>
        <dbReference type="ARBA" id="ARBA00022771"/>
    </source>
</evidence>
<dbReference type="PANTHER" id="PTHR47156">
    <property type="entry name" value="PROTEIN CBG20824"/>
    <property type="match status" value="1"/>
</dbReference>
<evidence type="ECO:0000256" key="4">
    <source>
        <dbReference type="PROSITE-ProRule" id="PRU00175"/>
    </source>
</evidence>
<proteinExistence type="predicted"/>
<evidence type="ECO:0000313" key="7">
    <source>
        <dbReference type="EMBL" id="CAL4066979.1"/>
    </source>
</evidence>
<gene>
    <name evidence="7" type="ORF">MNOR_LOCUS6065</name>
</gene>